<dbReference type="PANTHER" id="PTHR11101">
    <property type="entry name" value="PHOSPHATE TRANSPORTER"/>
    <property type="match status" value="1"/>
</dbReference>
<dbReference type="GO" id="GO:0016020">
    <property type="term" value="C:membrane"/>
    <property type="evidence" value="ECO:0007669"/>
    <property type="project" value="UniProtKB-SubCell"/>
</dbReference>
<evidence type="ECO:0000313" key="9">
    <source>
        <dbReference type="EnsemblProtists" id="EOD09817"/>
    </source>
</evidence>
<evidence type="ECO:0000256" key="4">
    <source>
        <dbReference type="ARBA" id="ARBA00022692"/>
    </source>
</evidence>
<keyword evidence="2 7" id="KW-0813">Transport</keyword>
<comment type="similarity">
    <text evidence="7">Belongs to the inorganic phosphate transporter (PiT) (TC 2.A.20) family.</text>
</comment>
<keyword evidence="5 7" id="KW-1133">Transmembrane helix</keyword>
<keyword evidence="3 7" id="KW-0592">Phosphate transport</keyword>
<feature type="transmembrane region" description="Helical" evidence="7">
    <location>
        <begin position="134"/>
        <end position="157"/>
    </location>
</feature>
<dbReference type="PaxDb" id="2903-EOD09817"/>
<dbReference type="RefSeq" id="XP_005762246.1">
    <property type="nucleotide sequence ID" value="XM_005762189.1"/>
</dbReference>
<sequence>IGANDSANAWGSTVGSGAVPLSVAVTLGGFGEWLGATLLGYGVSDTIKKGVADTTDPDCWACGYCDSGMAVYAVGMLCALLAAALFLLLATFAAMPVSTTHAIVAGVVGMTMVGSAEMDGVACLNWAWSGGLTSIVASWAISPLFSGAVAFAIFRATKFAALDAARPGSAALLLSPFLYSTAAWVMTFLIMLKSQPTKQIERSTQALTACVVAGLTHAYASLLAPRVREAMPTVRALRAEQEQSHRAVRELSARLVRLEAAYRSLEQAHSARKPPSAGLLGALRERIGAEDPAASPSPGCAPEPGAEVLEVRRSPSPPTPSLHRSPPRGRRESAEDAVHVFRYVVVFVAFLESFAHGANDTASPTSDSSAREPPRSPRGHPECDSTATPWWVMSVAGAFVALGVVTLGYRVIQTLGSDIAEIDFHMAFCVESASTVTVVVATCLGLPISSTHCQVGAIVFVGMAKHGLHGSDCALFGKIALTWVATIPLAAAIAALMMLPARAAITL</sequence>
<dbReference type="GO" id="GO:0035435">
    <property type="term" value="P:phosphate ion transmembrane transport"/>
    <property type="evidence" value="ECO:0007669"/>
    <property type="project" value="TreeGrafter"/>
</dbReference>
<evidence type="ECO:0000313" key="10">
    <source>
        <dbReference type="Proteomes" id="UP000013827"/>
    </source>
</evidence>
<keyword evidence="6 7" id="KW-0472">Membrane</keyword>
<feature type="region of interest" description="Disordered" evidence="8">
    <location>
        <begin position="310"/>
        <end position="333"/>
    </location>
</feature>
<dbReference type="Proteomes" id="UP000013827">
    <property type="component" value="Unassembled WGS sequence"/>
</dbReference>
<dbReference type="PANTHER" id="PTHR11101:SF80">
    <property type="entry name" value="PHOSPHATE TRANSPORTER"/>
    <property type="match status" value="1"/>
</dbReference>
<dbReference type="GO" id="GO:0005315">
    <property type="term" value="F:phosphate transmembrane transporter activity"/>
    <property type="evidence" value="ECO:0007669"/>
    <property type="project" value="InterPro"/>
</dbReference>
<evidence type="ECO:0000256" key="7">
    <source>
        <dbReference type="RuleBase" id="RU363058"/>
    </source>
</evidence>
<dbReference type="eggNOG" id="KOG2493">
    <property type="taxonomic scope" value="Eukaryota"/>
</dbReference>
<feature type="transmembrane region" description="Helical" evidence="7">
    <location>
        <begin position="70"/>
        <end position="90"/>
    </location>
</feature>
<dbReference type="AlphaFoldDB" id="A0A0D3IEY2"/>
<feature type="transmembrane region" description="Helical" evidence="7">
    <location>
        <begin position="480"/>
        <end position="499"/>
    </location>
</feature>
<evidence type="ECO:0000256" key="6">
    <source>
        <dbReference type="ARBA" id="ARBA00023136"/>
    </source>
</evidence>
<feature type="transmembrane region" description="Helical" evidence="7">
    <location>
        <begin position="169"/>
        <end position="192"/>
    </location>
</feature>
<evidence type="ECO:0000256" key="3">
    <source>
        <dbReference type="ARBA" id="ARBA00022592"/>
    </source>
</evidence>
<dbReference type="Pfam" id="PF01384">
    <property type="entry name" value="PHO4"/>
    <property type="match status" value="1"/>
</dbReference>
<name>A0A0D3IEY2_EMIH1</name>
<comment type="subcellular location">
    <subcellularLocation>
        <location evidence="1 7">Membrane</location>
        <topology evidence="1 7">Multi-pass membrane protein</topology>
    </subcellularLocation>
</comment>
<dbReference type="STRING" id="2903.R1BK18"/>
<reference evidence="9" key="2">
    <citation type="submission" date="2024-10" db="UniProtKB">
        <authorList>
            <consortium name="EnsemblProtists"/>
        </authorList>
    </citation>
    <scope>IDENTIFICATION</scope>
</reference>
<feature type="transmembrane region" description="Helical" evidence="7">
    <location>
        <begin position="340"/>
        <end position="358"/>
    </location>
</feature>
<reference evidence="10" key="1">
    <citation type="journal article" date="2013" name="Nature">
        <title>Pan genome of the phytoplankton Emiliania underpins its global distribution.</title>
        <authorList>
            <person name="Read B.A."/>
            <person name="Kegel J."/>
            <person name="Klute M.J."/>
            <person name="Kuo A."/>
            <person name="Lefebvre S.C."/>
            <person name="Maumus F."/>
            <person name="Mayer C."/>
            <person name="Miller J."/>
            <person name="Monier A."/>
            <person name="Salamov A."/>
            <person name="Young J."/>
            <person name="Aguilar M."/>
            <person name="Claverie J.M."/>
            <person name="Frickenhaus S."/>
            <person name="Gonzalez K."/>
            <person name="Herman E.K."/>
            <person name="Lin Y.C."/>
            <person name="Napier J."/>
            <person name="Ogata H."/>
            <person name="Sarno A.F."/>
            <person name="Shmutz J."/>
            <person name="Schroeder D."/>
            <person name="de Vargas C."/>
            <person name="Verret F."/>
            <person name="von Dassow P."/>
            <person name="Valentin K."/>
            <person name="Van de Peer Y."/>
            <person name="Wheeler G."/>
            <person name="Dacks J.B."/>
            <person name="Delwiche C.F."/>
            <person name="Dyhrman S.T."/>
            <person name="Glockner G."/>
            <person name="John U."/>
            <person name="Richards T."/>
            <person name="Worden A.Z."/>
            <person name="Zhang X."/>
            <person name="Grigoriev I.V."/>
            <person name="Allen A.E."/>
            <person name="Bidle K."/>
            <person name="Borodovsky M."/>
            <person name="Bowler C."/>
            <person name="Brownlee C."/>
            <person name="Cock J.M."/>
            <person name="Elias M."/>
            <person name="Gladyshev V.N."/>
            <person name="Groth M."/>
            <person name="Guda C."/>
            <person name="Hadaegh A."/>
            <person name="Iglesias-Rodriguez M.D."/>
            <person name="Jenkins J."/>
            <person name="Jones B.M."/>
            <person name="Lawson T."/>
            <person name="Leese F."/>
            <person name="Lindquist E."/>
            <person name="Lobanov A."/>
            <person name="Lomsadze A."/>
            <person name="Malik S.B."/>
            <person name="Marsh M.E."/>
            <person name="Mackinder L."/>
            <person name="Mock T."/>
            <person name="Mueller-Roeber B."/>
            <person name="Pagarete A."/>
            <person name="Parker M."/>
            <person name="Probert I."/>
            <person name="Quesneville H."/>
            <person name="Raines C."/>
            <person name="Rensing S.A."/>
            <person name="Riano-Pachon D.M."/>
            <person name="Richier S."/>
            <person name="Rokitta S."/>
            <person name="Shiraiwa Y."/>
            <person name="Soanes D.M."/>
            <person name="van der Giezen M."/>
            <person name="Wahlund T.M."/>
            <person name="Williams B."/>
            <person name="Wilson W."/>
            <person name="Wolfe G."/>
            <person name="Wurch L.L."/>
        </authorList>
    </citation>
    <scope>NUCLEOTIDE SEQUENCE</scope>
</reference>
<feature type="transmembrane region" description="Helical" evidence="7">
    <location>
        <begin position="424"/>
        <end position="448"/>
    </location>
</feature>
<keyword evidence="10" id="KW-1185">Reference proteome</keyword>
<dbReference type="KEGG" id="ehx:EMIHUDRAFT_67879"/>
<keyword evidence="4 7" id="KW-0812">Transmembrane</keyword>
<comment type="function">
    <text evidence="7">Sodium-phosphate symporter.</text>
</comment>
<dbReference type="EnsemblProtists" id="EOD09817">
    <property type="protein sequence ID" value="EOD09817"/>
    <property type="gene ID" value="EMIHUDRAFT_67879"/>
</dbReference>
<dbReference type="InterPro" id="IPR001204">
    <property type="entry name" value="Phos_transporter"/>
</dbReference>
<dbReference type="GeneID" id="17255961"/>
<feature type="transmembrane region" description="Helical" evidence="7">
    <location>
        <begin position="102"/>
        <end position="128"/>
    </location>
</feature>
<feature type="compositionally biased region" description="Basic and acidic residues" evidence="8">
    <location>
        <begin position="369"/>
        <end position="383"/>
    </location>
</feature>
<evidence type="ECO:0000256" key="1">
    <source>
        <dbReference type="ARBA" id="ARBA00004141"/>
    </source>
</evidence>
<evidence type="ECO:0000256" key="8">
    <source>
        <dbReference type="SAM" id="MobiDB-lite"/>
    </source>
</evidence>
<protein>
    <recommendedName>
        <fullName evidence="7">Phosphate transporter</fullName>
    </recommendedName>
</protein>
<evidence type="ECO:0000256" key="5">
    <source>
        <dbReference type="ARBA" id="ARBA00022989"/>
    </source>
</evidence>
<organism evidence="9 10">
    <name type="scientific">Emiliania huxleyi (strain CCMP1516)</name>
    <dbReference type="NCBI Taxonomy" id="280463"/>
    <lineage>
        <taxon>Eukaryota</taxon>
        <taxon>Haptista</taxon>
        <taxon>Haptophyta</taxon>
        <taxon>Prymnesiophyceae</taxon>
        <taxon>Isochrysidales</taxon>
        <taxon>Noelaerhabdaceae</taxon>
        <taxon>Emiliania</taxon>
    </lineage>
</organism>
<accession>A0A0D3IEY2</accession>
<evidence type="ECO:0000256" key="2">
    <source>
        <dbReference type="ARBA" id="ARBA00022448"/>
    </source>
</evidence>
<feature type="transmembrane region" description="Helical" evidence="7">
    <location>
        <begin position="390"/>
        <end position="412"/>
    </location>
</feature>
<dbReference type="HOGENOM" id="CLU_015355_3_1_1"/>
<feature type="region of interest" description="Disordered" evidence="8">
    <location>
        <begin position="359"/>
        <end position="383"/>
    </location>
</feature>
<proteinExistence type="inferred from homology"/>